<proteinExistence type="predicted"/>
<gene>
    <name evidence="3" type="ORF">A7K98_02985</name>
    <name evidence="4" type="ORF">A7K99_02985</name>
</gene>
<evidence type="ECO:0000313" key="3">
    <source>
        <dbReference type="EMBL" id="ARU92848.1"/>
    </source>
</evidence>
<organism evidence="3 6">
    <name type="scientific">Tatumella citrea</name>
    <name type="common">Pantoea citrea</name>
    <dbReference type="NCBI Taxonomy" id="53336"/>
    <lineage>
        <taxon>Bacteria</taxon>
        <taxon>Pseudomonadati</taxon>
        <taxon>Pseudomonadota</taxon>
        <taxon>Gammaproteobacteria</taxon>
        <taxon>Enterobacterales</taxon>
        <taxon>Erwiniaceae</taxon>
        <taxon>Tatumella</taxon>
    </lineage>
</organism>
<dbReference type="CDD" id="cd06850">
    <property type="entry name" value="biotinyl_domain"/>
    <property type="match status" value="1"/>
</dbReference>
<name>A0A1Y0LFL4_TATCI</name>
<accession>A0A1Y0LFL4</accession>
<dbReference type="Proteomes" id="UP000195814">
    <property type="component" value="Chromosome"/>
</dbReference>
<dbReference type="Gene3D" id="2.40.50.100">
    <property type="match status" value="1"/>
</dbReference>
<feature type="compositionally biased region" description="Polar residues" evidence="1">
    <location>
        <begin position="52"/>
        <end position="63"/>
    </location>
</feature>
<evidence type="ECO:0000313" key="4">
    <source>
        <dbReference type="EMBL" id="ARU96886.1"/>
    </source>
</evidence>
<keyword evidence="5" id="KW-1185">Reference proteome</keyword>
<dbReference type="Pfam" id="PF00364">
    <property type="entry name" value="Biotin_lipoyl"/>
    <property type="match status" value="1"/>
</dbReference>
<evidence type="ECO:0000256" key="1">
    <source>
        <dbReference type="SAM" id="MobiDB-lite"/>
    </source>
</evidence>
<evidence type="ECO:0000313" key="5">
    <source>
        <dbReference type="Proteomes" id="UP000195729"/>
    </source>
</evidence>
<protein>
    <recommendedName>
        <fullName evidence="2">Lipoyl-binding domain-containing protein</fullName>
    </recommendedName>
</protein>
<dbReference type="EMBL" id="CP015579">
    <property type="protein sequence ID" value="ARU92848.1"/>
    <property type="molecule type" value="Genomic_DNA"/>
</dbReference>
<sequence>MDAAQIRLTHLRQMAASMSAARLTEIKLQGSGWTVRMRFNPSETPFPDPRSMASSPVASQPSDSLPAESVLTVTSPLPGRFLSGYPGHPEPYVRAGVPVKAGDLLGLVQSGMMLLPLRSPADGTIREIMVGGENVEYDSPVVVVLKAGQVNDDSPV</sequence>
<dbReference type="Proteomes" id="UP000195729">
    <property type="component" value="Chromosome"/>
</dbReference>
<feature type="region of interest" description="Disordered" evidence="1">
    <location>
        <begin position="39"/>
        <end position="66"/>
    </location>
</feature>
<evidence type="ECO:0000259" key="2">
    <source>
        <dbReference type="Pfam" id="PF00364"/>
    </source>
</evidence>
<dbReference type="InterPro" id="IPR000089">
    <property type="entry name" value="Biotin_lipoyl"/>
</dbReference>
<dbReference type="EMBL" id="CP015581">
    <property type="protein sequence ID" value="ARU96886.1"/>
    <property type="molecule type" value="Genomic_DNA"/>
</dbReference>
<dbReference type="SUPFAM" id="SSF51230">
    <property type="entry name" value="Single hybrid motif"/>
    <property type="match status" value="1"/>
</dbReference>
<dbReference type="KEGG" id="tci:A7K98_02985"/>
<dbReference type="OrthoDB" id="6432902at2"/>
<dbReference type="InterPro" id="IPR011053">
    <property type="entry name" value="Single_hybrid_motif"/>
</dbReference>
<evidence type="ECO:0000313" key="6">
    <source>
        <dbReference type="Proteomes" id="UP000195814"/>
    </source>
</evidence>
<dbReference type="AlphaFoldDB" id="A0A1Y0LFL4"/>
<dbReference type="RefSeq" id="WP_087487237.1">
    <property type="nucleotide sequence ID" value="NZ_CP015579.1"/>
</dbReference>
<reference evidence="5 6" key="1">
    <citation type="submission" date="2016-05" db="EMBL/GenBank/DDBJ databases">
        <title>Complete genome sequence of two 2,5-diketo-D-glunonic acid producing strain Tatumella citrea.</title>
        <authorList>
            <person name="Duan C."/>
            <person name="Yang J."/>
            <person name="Yang S."/>
        </authorList>
    </citation>
    <scope>NUCLEOTIDE SEQUENCE [LARGE SCALE GENOMIC DNA]</scope>
    <source>
        <strain evidence="4 5">ATCC 39140</strain>
        <strain evidence="3 6">DSM 13699</strain>
    </source>
</reference>
<feature type="domain" description="Lipoyl-binding" evidence="2">
    <location>
        <begin position="72"/>
        <end position="143"/>
    </location>
</feature>